<gene>
    <name evidence="2" type="ORF">QUW02_04700</name>
</gene>
<accession>A0ABT7U3Z7</accession>
<sequence>MIELKKIKTKNAEYALVENLFASAFPPEERRAPEEQRRVTDQYPSLMTYALMQDDGFVGFITCWQGPDFVYVEHFATVPEVRGKGIGSEVLDRLSALYAYPLVLEVELPLEEMAQRRIGFYRRNGFALWENSHYVQPPYQKTCNPIALYLMVRGTGLDEVSDFKRIRKWLYQEVYQCPDFELQLPL</sequence>
<evidence type="ECO:0000313" key="3">
    <source>
        <dbReference type="Proteomes" id="UP001228403"/>
    </source>
</evidence>
<comment type="caution">
    <text evidence="2">The sequence shown here is derived from an EMBL/GenBank/DDBJ whole genome shotgun (WGS) entry which is preliminary data.</text>
</comment>
<evidence type="ECO:0000259" key="1">
    <source>
        <dbReference type="PROSITE" id="PS51186"/>
    </source>
</evidence>
<reference evidence="3" key="1">
    <citation type="submission" date="2023-07" db="EMBL/GenBank/DDBJ databases">
        <title>Identification and characterization of horizontal gene transfer across gut microbiota members of farm animals based on homology search.</title>
        <authorList>
            <person name="Schwarzerova J."/>
            <person name="Nykrynova M."/>
            <person name="Jureckova K."/>
            <person name="Cejkova D."/>
            <person name="Rychlik I."/>
        </authorList>
    </citation>
    <scope>NUCLEOTIDE SEQUENCE [LARGE SCALE GENOMIC DNA]</scope>
    <source>
        <strain evidence="3">ET4</strain>
    </source>
</reference>
<organism evidence="2 3">
    <name type="scientific">Bacteroides eggerthii</name>
    <dbReference type="NCBI Taxonomy" id="28111"/>
    <lineage>
        <taxon>Bacteria</taxon>
        <taxon>Pseudomonadati</taxon>
        <taxon>Bacteroidota</taxon>
        <taxon>Bacteroidia</taxon>
        <taxon>Bacteroidales</taxon>
        <taxon>Bacteroidaceae</taxon>
        <taxon>Bacteroides</taxon>
    </lineage>
</organism>
<dbReference type="InterPro" id="IPR016181">
    <property type="entry name" value="Acyl_CoA_acyltransferase"/>
</dbReference>
<dbReference type="SUPFAM" id="SSF55729">
    <property type="entry name" value="Acyl-CoA N-acyltransferases (Nat)"/>
    <property type="match status" value="1"/>
</dbReference>
<dbReference type="PROSITE" id="PS51186">
    <property type="entry name" value="GNAT"/>
    <property type="match status" value="1"/>
</dbReference>
<dbReference type="CDD" id="cd04301">
    <property type="entry name" value="NAT_SF"/>
    <property type="match status" value="1"/>
</dbReference>
<dbReference type="InterPro" id="IPR000182">
    <property type="entry name" value="GNAT_dom"/>
</dbReference>
<evidence type="ECO:0000313" key="2">
    <source>
        <dbReference type="EMBL" id="MDM8145231.1"/>
    </source>
</evidence>
<name>A0ABT7U3Z7_9BACE</name>
<dbReference type="EMBL" id="JAUDCF010000007">
    <property type="protein sequence ID" value="MDM8145231.1"/>
    <property type="molecule type" value="Genomic_DNA"/>
</dbReference>
<keyword evidence="3" id="KW-1185">Reference proteome</keyword>
<proteinExistence type="predicted"/>
<dbReference type="Gene3D" id="3.40.630.30">
    <property type="match status" value="1"/>
</dbReference>
<dbReference type="Pfam" id="PF13508">
    <property type="entry name" value="Acetyltransf_7"/>
    <property type="match status" value="1"/>
</dbReference>
<feature type="domain" description="N-acetyltransferase" evidence="1">
    <location>
        <begin position="2"/>
        <end position="155"/>
    </location>
</feature>
<protein>
    <submittedName>
        <fullName evidence="2">GNAT family N-acetyltransferase</fullName>
    </submittedName>
</protein>
<dbReference type="Proteomes" id="UP001228403">
    <property type="component" value="Unassembled WGS sequence"/>
</dbReference>